<proteinExistence type="predicted"/>
<organism evidence="1 2">
    <name type="scientific">Plakobranchus ocellatus</name>
    <dbReference type="NCBI Taxonomy" id="259542"/>
    <lineage>
        <taxon>Eukaryota</taxon>
        <taxon>Metazoa</taxon>
        <taxon>Spiralia</taxon>
        <taxon>Lophotrochozoa</taxon>
        <taxon>Mollusca</taxon>
        <taxon>Gastropoda</taxon>
        <taxon>Heterobranchia</taxon>
        <taxon>Euthyneura</taxon>
        <taxon>Panpulmonata</taxon>
        <taxon>Sacoglossa</taxon>
        <taxon>Placobranchoidea</taxon>
        <taxon>Plakobranchidae</taxon>
        <taxon>Plakobranchus</taxon>
    </lineage>
</organism>
<gene>
    <name evidence="1" type="ORF">PoB_005940900</name>
</gene>
<sequence>MKACIVDQDGAGPEPAAHAHFLVNPRGKNGASVNIVVVEEKKHFTPNTPFCFASNKQIATHPRRISSSDASTAE</sequence>
<comment type="caution">
    <text evidence="1">The sequence shown here is derived from an EMBL/GenBank/DDBJ whole genome shotgun (WGS) entry which is preliminary data.</text>
</comment>
<accession>A0AAV4CN03</accession>
<dbReference type="AlphaFoldDB" id="A0AAV4CN03"/>
<dbReference type="Proteomes" id="UP000735302">
    <property type="component" value="Unassembled WGS sequence"/>
</dbReference>
<protein>
    <submittedName>
        <fullName evidence="1">Uncharacterized protein</fullName>
    </submittedName>
</protein>
<evidence type="ECO:0000313" key="1">
    <source>
        <dbReference type="EMBL" id="GFO32904.1"/>
    </source>
</evidence>
<dbReference type="EMBL" id="BLXT01006697">
    <property type="protein sequence ID" value="GFO32904.1"/>
    <property type="molecule type" value="Genomic_DNA"/>
</dbReference>
<evidence type="ECO:0000313" key="2">
    <source>
        <dbReference type="Proteomes" id="UP000735302"/>
    </source>
</evidence>
<keyword evidence="2" id="KW-1185">Reference proteome</keyword>
<reference evidence="1 2" key="1">
    <citation type="journal article" date="2021" name="Elife">
        <title>Chloroplast acquisition without the gene transfer in kleptoplastic sea slugs, Plakobranchus ocellatus.</title>
        <authorList>
            <person name="Maeda T."/>
            <person name="Takahashi S."/>
            <person name="Yoshida T."/>
            <person name="Shimamura S."/>
            <person name="Takaki Y."/>
            <person name="Nagai Y."/>
            <person name="Toyoda A."/>
            <person name="Suzuki Y."/>
            <person name="Arimoto A."/>
            <person name="Ishii H."/>
            <person name="Satoh N."/>
            <person name="Nishiyama T."/>
            <person name="Hasebe M."/>
            <person name="Maruyama T."/>
            <person name="Minagawa J."/>
            <person name="Obokata J."/>
            <person name="Shigenobu S."/>
        </authorList>
    </citation>
    <scope>NUCLEOTIDE SEQUENCE [LARGE SCALE GENOMIC DNA]</scope>
</reference>
<name>A0AAV4CN03_9GAST</name>